<dbReference type="OrthoDB" id="3052647at2759"/>
<feature type="region of interest" description="Disordered" evidence="12">
    <location>
        <begin position="790"/>
        <end position="814"/>
    </location>
</feature>
<dbReference type="EMBL" id="ML769446">
    <property type="protein sequence ID" value="KAE9401366.1"/>
    <property type="molecule type" value="Genomic_DNA"/>
</dbReference>
<evidence type="ECO:0000256" key="7">
    <source>
        <dbReference type="ARBA" id="ARBA00022603"/>
    </source>
</evidence>
<proteinExistence type="inferred from homology"/>
<dbReference type="Gene3D" id="3.40.1010.10">
    <property type="entry name" value="Cobalt-precorrin-4 Transmethylase, Domain 1"/>
    <property type="match status" value="1"/>
</dbReference>
<dbReference type="GO" id="GO:0141133">
    <property type="term" value="F:diphthine methyl ester synthase activity"/>
    <property type="evidence" value="ECO:0007669"/>
    <property type="project" value="UniProtKB-EC"/>
</dbReference>
<gene>
    <name evidence="15" type="ORF">BT96DRAFT_974797</name>
</gene>
<dbReference type="CDD" id="cd11647">
    <property type="entry name" value="DHP5_DphB"/>
    <property type="match status" value="1"/>
</dbReference>
<keyword evidence="13" id="KW-0812">Transmembrane</keyword>
<evidence type="ECO:0000313" key="16">
    <source>
        <dbReference type="Proteomes" id="UP000799118"/>
    </source>
</evidence>
<dbReference type="Proteomes" id="UP000799118">
    <property type="component" value="Unassembled WGS sequence"/>
</dbReference>
<dbReference type="GO" id="GO:0032259">
    <property type="term" value="P:methylation"/>
    <property type="evidence" value="ECO:0007669"/>
    <property type="project" value="UniProtKB-KW"/>
</dbReference>
<keyword evidence="7" id="KW-0489">Methyltransferase</keyword>
<keyword evidence="9" id="KW-0949">S-adenosyl-L-methionine</keyword>
<dbReference type="InterPro" id="IPR014776">
    <property type="entry name" value="4pyrrole_Mease_sub2"/>
</dbReference>
<dbReference type="PANTHER" id="PTHR10882">
    <property type="entry name" value="DIPHTHINE SYNTHASE"/>
    <property type="match status" value="1"/>
</dbReference>
<evidence type="ECO:0000256" key="3">
    <source>
        <dbReference type="ARBA" id="ARBA00006729"/>
    </source>
</evidence>
<feature type="domain" description="Tetrapyrrole methylase" evidence="14">
    <location>
        <begin position="537"/>
        <end position="642"/>
    </location>
</feature>
<evidence type="ECO:0000256" key="13">
    <source>
        <dbReference type="SAM" id="Phobius"/>
    </source>
</evidence>
<evidence type="ECO:0000256" key="4">
    <source>
        <dbReference type="ARBA" id="ARBA00011738"/>
    </source>
</evidence>
<dbReference type="EC" id="2.1.1.314" evidence="5"/>
<keyword evidence="8" id="KW-0808">Transferase</keyword>
<evidence type="ECO:0000256" key="8">
    <source>
        <dbReference type="ARBA" id="ARBA00022679"/>
    </source>
</evidence>
<keyword evidence="6" id="KW-0488">Methylation</keyword>
<dbReference type="GO" id="GO:0017183">
    <property type="term" value="P:protein histidyl modification to diphthamide"/>
    <property type="evidence" value="ECO:0007669"/>
    <property type="project" value="UniProtKB-UniPathway"/>
</dbReference>
<comment type="function">
    <text evidence="1">S-adenosyl-L-methionine-dependent methyltransferase that catalyzes four methylations of the modified target histidine residue in translation elongation factor 2 (EF-2), to form an intermediate called diphthine methyl ester. The four successive methylation reactions represent the second step of diphthamide biosynthesis.</text>
</comment>
<evidence type="ECO:0000313" key="15">
    <source>
        <dbReference type="EMBL" id="KAE9401366.1"/>
    </source>
</evidence>
<sequence length="814" mass="89340">MSSTPDSLVPRLVVVDDTDPTIQYSPASAFTLDSTGKLDSIGYGGPVFNQTITGTTTAASFSYKFNGTYVRVMFAAEESSSQPWDCTVDNHEIINFLVETVEITNIFACDSADILQGTTGEHTLNVQIIPNDSTTNATQSTVWLDSILYQPLPTDPLDSVMLRIHNSDPSVSYGNSSGAWTFQGYQSNATGTTATSMNFAFNGSSVTLYSVNFGNPIYNASTAFYTIDGTSSTDFVLPGSTNVSSTGNYTDIINYPLFTVSDLSESHHTIEVATSYNVTDNPQWLAIDYFIVKTNPANFTSPEKTTNSTSPASSSPTFSDATHHNYGPIVGGIIGGLVGLAALFLLFVFLRKRRRNSYSGMMLDLTGDEGPGFYRSNSAAEDTPEVPPFIDSAAPLRISIPMKYFDNSDTCSADTAYTGLSSSNSEAPVSGSSTRSFGWNSDRLIKKNTQVLQLQDEQIRMNEIRQHMDSGVRLPSASEKIVDAVKSSSRVYLEAYTSILMIQKDRLESFYGKELIIADRDMVESESGSDGILKDADKEDVSLLVVGDPFGATTHTDILLRARNFGIPTRVIHNASIMNAVGASGLQLYNFGQTVSLVFFTETWKPDSFYDRIKKNGDGGLHTLVLLDIKVKEQIEENLARGRKIYEPPRYMTVPQAVSQLLEIESLRGEGVLDPEKTLVWAGQACRQLLDSRFLNAYYSQFDWSGLVDSLTLFPNTIVQNTFFLLRLAFSLSRSMSSTPDSLVPRLVVVDDTDPTIQIWSPVFNQTITGTTTAASFSYKFNGNEFVCHPKDPTDKSDRPLDPDVTETSKLREK</sequence>
<dbReference type="PANTHER" id="PTHR10882:SF0">
    <property type="entry name" value="DIPHTHINE METHYL ESTER SYNTHASE"/>
    <property type="match status" value="1"/>
</dbReference>
<protein>
    <recommendedName>
        <fullName evidence="5">diphthine methyl ester synthase</fullName>
        <ecNumber evidence="5">2.1.1.314</ecNumber>
    </recommendedName>
</protein>
<comment type="pathway">
    <text evidence="2">Protein modification; peptidyl-diphthamide biosynthesis.</text>
</comment>
<evidence type="ECO:0000259" key="14">
    <source>
        <dbReference type="Pfam" id="PF00590"/>
    </source>
</evidence>
<feature type="transmembrane region" description="Helical" evidence="13">
    <location>
        <begin position="326"/>
        <end position="350"/>
    </location>
</feature>
<evidence type="ECO:0000256" key="9">
    <source>
        <dbReference type="ARBA" id="ARBA00022691"/>
    </source>
</evidence>
<dbReference type="AlphaFoldDB" id="A0A6A4HT81"/>
<dbReference type="Gene3D" id="3.30.950.10">
    <property type="entry name" value="Methyltransferase, Cobalt-precorrin-4 Transmethylase, Domain 2"/>
    <property type="match status" value="1"/>
</dbReference>
<dbReference type="InterPro" id="IPR014777">
    <property type="entry name" value="4pyrrole_Mease_sub1"/>
</dbReference>
<comment type="similarity">
    <text evidence="10">In the N-terminal section; belongs to the precorrin methyltransferase family.</text>
</comment>
<organism evidence="15 16">
    <name type="scientific">Gymnopus androsaceus JB14</name>
    <dbReference type="NCBI Taxonomy" id="1447944"/>
    <lineage>
        <taxon>Eukaryota</taxon>
        <taxon>Fungi</taxon>
        <taxon>Dikarya</taxon>
        <taxon>Basidiomycota</taxon>
        <taxon>Agaricomycotina</taxon>
        <taxon>Agaricomycetes</taxon>
        <taxon>Agaricomycetidae</taxon>
        <taxon>Agaricales</taxon>
        <taxon>Marasmiineae</taxon>
        <taxon>Omphalotaceae</taxon>
        <taxon>Gymnopus</taxon>
    </lineage>
</organism>
<comment type="catalytic activity">
    <reaction evidence="11">
        <text>2-[(3S)-amino-3-carboxypropyl]-L-histidyl-[translation elongation factor 2] + 4 S-adenosyl-L-methionine = diphthine methyl ester-[translation elongation factor 2] + 4 S-adenosyl-L-homocysteine + 3 H(+)</text>
        <dbReference type="Rhea" id="RHEA:42652"/>
        <dbReference type="Rhea" id="RHEA-COMP:9749"/>
        <dbReference type="Rhea" id="RHEA-COMP:10173"/>
        <dbReference type="ChEBI" id="CHEBI:15378"/>
        <dbReference type="ChEBI" id="CHEBI:57856"/>
        <dbReference type="ChEBI" id="CHEBI:59789"/>
        <dbReference type="ChEBI" id="CHEBI:73995"/>
        <dbReference type="ChEBI" id="CHEBI:79005"/>
        <dbReference type="EC" id="2.1.1.314"/>
    </reaction>
</comment>
<dbReference type="SUPFAM" id="SSF53790">
    <property type="entry name" value="Tetrapyrrole methylase"/>
    <property type="match status" value="1"/>
</dbReference>
<reference evidence="15" key="1">
    <citation type="journal article" date="2019" name="Environ. Microbiol.">
        <title>Fungal ecological strategies reflected in gene transcription - a case study of two litter decomposers.</title>
        <authorList>
            <person name="Barbi F."/>
            <person name="Kohler A."/>
            <person name="Barry K."/>
            <person name="Baskaran P."/>
            <person name="Daum C."/>
            <person name="Fauchery L."/>
            <person name="Ihrmark K."/>
            <person name="Kuo A."/>
            <person name="LaButti K."/>
            <person name="Lipzen A."/>
            <person name="Morin E."/>
            <person name="Grigoriev I.V."/>
            <person name="Henrissat B."/>
            <person name="Lindahl B."/>
            <person name="Martin F."/>
        </authorList>
    </citation>
    <scope>NUCLEOTIDE SEQUENCE</scope>
    <source>
        <strain evidence="15">JB14</strain>
    </source>
</reference>
<dbReference type="Gene3D" id="2.60.120.260">
    <property type="entry name" value="Galactose-binding domain-like"/>
    <property type="match status" value="1"/>
</dbReference>
<dbReference type="NCBIfam" id="TIGR00522">
    <property type="entry name" value="dph5"/>
    <property type="match status" value="1"/>
</dbReference>
<evidence type="ECO:0000256" key="5">
    <source>
        <dbReference type="ARBA" id="ARBA00011927"/>
    </source>
</evidence>
<evidence type="ECO:0000256" key="12">
    <source>
        <dbReference type="SAM" id="MobiDB-lite"/>
    </source>
</evidence>
<keyword evidence="13" id="KW-1133">Transmembrane helix</keyword>
<keyword evidence="16" id="KW-1185">Reference proteome</keyword>
<dbReference type="InterPro" id="IPR035996">
    <property type="entry name" value="4pyrrol_Methylase_sf"/>
</dbReference>
<dbReference type="UniPathway" id="UPA00559"/>
<evidence type="ECO:0000256" key="6">
    <source>
        <dbReference type="ARBA" id="ARBA00022481"/>
    </source>
</evidence>
<dbReference type="Pfam" id="PF00590">
    <property type="entry name" value="TP_methylase"/>
    <property type="match status" value="1"/>
</dbReference>
<dbReference type="InterPro" id="IPR000878">
    <property type="entry name" value="4pyrrol_Mease"/>
</dbReference>
<evidence type="ECO:0000256" key="10">
    <source>
        <dbReference type="ARBA" id="ARBA00035662"/>
    </source>
</evidence>
<evidence type="ECO:0000256" key="11">
    <source>
        <dbReference type="ARBA" id="ARBA00048752"/>
    </source>
</evidence>
<dbReference type="InterPro" id="IPR004551">
    <property type="entry name" value="Dphthn_synthase"/>
</dbReference>
<evidence type="ECO:0000256" key="2">
    <source>
        <dbReference type="ARBA" id="ARBA00005156"/>
    </source>
</evidence>
<evidence type="ECO:0000256" key="1">
    <source>
        <dbReference type="ARBA" id="ARBA00004006"/>
    </source>
</evidence>
<keyword evidence="13" id="KW-0472">Membrane</keyword>
<comment type="subunit">
    <text evidence="4">Homodimer.</text>
</comment>
<comment type="similarity">
    <text evidence="3">Belongs to the diphthine synthase family.</text>
</comment>
<accession>A0A6A4HT81</accession>
<name>A0A6A4HT81_9AGAR</name>